<proteinExistence type="predicted"/>
<protein>
    <submittedName>
        <fullName evidence="1">Uncharacterized protein</fullName>
    </submittedName>
</protein>
<evidence type="ECO:0000313" key="2">
    <source>
        <dbReference type="Proteomes" id="UP001239111"/>
    </source>
</evidence>
<comment type="caution">
    <text evidence="1">The sequence shown here is derived from an EMBL/GenBank/DDBJ whole genome shotgun (WGS) entry which is preliminary data.</text>
</comment>
<organism evidence="1 2">
    <name type="scientific">Eretmocerus hayati</name>
    <dbReference type="NCBI Taxonomy" id="131215"/>
    <lineage>
        <taxon>Eukaryota</taxon>
        <taxon>Metazoa</taxon>
        <taxon>Ecdysozoa</taxon>
        <taxon>Arthropoda</taxon>
        <taxon>Hexapoda</taxon>
        <taxon>Insecta</taxon>
        <taxon>Pterygota</taxon>
        <taxon>Neoptera</taxon>
        <taxon>Endopterygota</taxon>
        <taxon>Hymenoptera</taxon>
        <taxon>Apocrita</taxon>
        <taxon>Proctotrupomorpha</taxon>
        <taxon>Chalcidoidea</taxon>
        <taxon>Aphelinidae</taxon>
        <taxon>Aphelininae</taxon>
        <taxon>Eretmocerus</taxon>
    </lineage>
</organism>
<sequence length="270" mass="31167">MRPTNKYQKFKAVEHKFMLQYAAPIVLKKLMGGDLYKHLMLLSMGCRLLSGRDVKTHVEKVREIFLEFVQKAPSLYGQDFVSLLVDCLIHICDDVERYDLNLTELSAFEFESYLGSISRLLRSPTHLVVQYCNRMEEAELNQIDADGNGVEVIEILIKTKEAVHKVKFNGMILGDTHPNSTVLLLNGNVAEIQRFEYAGKDLFAVVKKFKKKSFLDPKWHPEIFNIWEIAPSSQEESTLALSEIVQKFVRFEMNYSKDEPKRFFAVPILL</sequence>
<dbReference type="EMBL" id="CM056742">
    <property type="protein sequence ID" value="KAJ8677675.1"/>
    <property type="molecule type" value="Genomic_DNA"/>
</dbReference>
<accession>A0ACC2P2Q1</accession>
<dbReference type="Proteomes" id="UP001239111">
    <property type="component" value="Chromosome 2"/>
</dbReference>
<keyword evidence="2" id="KW-1185">Reference proteome</keyword>
<reference evidence="1" key="1">
    <citation type="submission" date="2023-04" db="EMBL/GenBank/DDBJ databases">
        <title>A chromosome-level genome assembly of the parasitoid wasp Eretmocerus hayati.</title>
        <authorList>
            <person name="Zhong Y."/>
            <person name="Liu S."/>
            <person name="Liu Y."/>
        </authorList>
    </citation>
    <scope>NUCLEOTIDE SEQUENCE</scope>
    <source>
        <strain evidence="1">ZJU_SS_LIU_2023</strain>
    </source>
</reference>
<evidence type="ECO:0000313" key="1">
    <source>
        <dbReference type="EMBL" id="KAJ8677675.1"/>
    </source>
</evidence>
<name>A0ACC2P2Q1_9HYME</name>
<gene>
    <name evidence="1" type="ORF">QAD02_013462</name>
</gene>